<dbReference type="EMBL" id="VOKX01000070">
    <property type="protein sequence ID" value="KAB7839486.1"/>
    <property type="molecule type" value="Genomic_DNA"/>
</dbReference>
<evidence type="ECO:0000313" key="4">
    <source>
        <dbReference type="Proteomes" id="UP000327000"/>
    </source>
</evidence>
<dbReference type="AlphaFoldDB" id="A0A5N5W451"/>
<dbReference type="NCBIfam" id="NF042915">
    <property type="entry name" value="MAB_1171c_fam"/>
    <property type="match status" value="1"/>
</dbReference>
<sequence length="423" mass="45517">MSDVISYVIAGMLLLQAAWRAPAAMRGRARERSLWGTLTAMSLAWLMRTDFGKWLVDHVGVFDLATLLKHLLTVAALGLLFRYVTAIDAAEVRTGSVASRRIRITAAAHRYATIVGGAVSIAMTVVFLFWLHRTKVPTDPQFLERHAGEPAVALYMGLLYAFSGTVIGLCAYQWGSKANAARGAALRAGLWLMTTGMIIGVLYAAIRIIYSVLAGVHPVSSAHAAVQECVTDILLYGCFFLWGIGVVVPATQAARNRYEVLVKTVKLQPLWRDLAVANLDLVAVPPSRLLPGSRLAAPVNTARDVLCGGMSPAFRLGRYITEIQDAILELRRRAPEGLYTRALQMAERDGGDPEAQEARAQALWIRAALAAADRPAGQPVAFPSGRGESLAAEGAWLLSVAAAYTEVTPYAVVALLAEEGQPA</sequence>
<gene>
    <name evidence="3" type="ORF">FRZ00_21335</name>
</gene>
<dbReference type="RefSeq" id="WP_152264599.1">
    <property type="nucleotide sequence ID" value="NZ_VOKX01000070.1"/>
</dbReference>
<keyword evidence="4" id="KW-1185">Reference proteome</keyword>
<protein>
    <recommendedName>
        <fullName evidence="2">DUF6545 domain-containing protein</fullName>
    </recommendedName>
</protein>
<dbReference type="Pfam" id="PF20182">
    <property type="entry name" value="DUF6545"/>
    <property type="match status" value="1"/>
</dbReference>
<reference evidence="3 4" key="1">
    <citation type="journal article" date="2019" name="Microb. Cell Fact.">
        <title>Exploring novel herbicidin analogues by transcriptional regulator overexpression and MS/MS molecular networking.</title>
        <authorList>
            <person name="Shi Y."/>
            <person name="Gu R."/>
            <person name="Li Y."/>
            <person name="Wang X."/>
            <person name="Ren W."/>
            <person name="Li X."/>
            <person name="Wang L."/>
            <person name="Xie Y."/>
            <person name="Hong B."/>
        </authorList>
    </citation>
    <scope>NUCLEOTIDE SEQUENCE [LARGE SCALE GENOMIC DNA]</scope>
    <source>
        <strain evidence="3 4">US-43</strain>
    </source>
</reference>
<name>A0A5N5W451_STRMB</name>
<keyword evidence="1" id="KW-0472">Membrane</keyword>
<dbReference type="InterPro" id="IPR050039">
    <property type="entry name" value="MAB_1171c-like"/>
</dbReference>
<dbReference type="Proteomes" id="UP000327000">
    <property type="component" value="Unassembled WGS sequence"/>
</dbReference>
<accession>A0A5N5W451</accession>
<organism evidence="3 4">
    <name type="scientific">Streptomyces mobaraensis</name>
    <name type="common">Streptoverticillium mobaraense</name>
    <dbReference type="NCBI Taxonomy" id="35621"/>
    <lineage>
        <taxon>Bacteria</taxon>
        <taxon>Bacillati</taxon>
        <taxon>Actinomycetota</taxon>
        <taxon>Actinomycetes</taxon>
        <taxon>Kitasatosporales</taxon>
        <taxon>Streptomycetaceae</taxon>
        <taxon>Streptomyces</taxon>
    </lineage>
</organism>
<dbReference type="InterPro" id="IPR046675">
    <property type="entry name" value="DUF6545"/>
</dbReference>
<keyword evidence="1" id="KW-1133">Transmembrane helix</keyword>
<feature type="transmembrane region" description="Helical" evidence="1">
    <location>
        <begin position="184"/>
        <end position="213"/>
    </location>
</feature>
<proteinExistence type="predicted"/>
<evidence type="ECO:0000259" key="2">
    <source>
        <dbReference type="Pfam" id="PF20182"/>
    </source>
</evidence>
<keyword evidence="1" id="KW-0812">Transmembrane</keyword>
<feature type="transmembrane region" description="Helical" evidence="1">
    <location>
        <begin position="152"/>
        <end position="172"/>
    </location>
</feature>
<evidence type="ECO:0000256" key="1">
    <source>
        <dbReference type="SAM" id="Phobius"/>
    </source>
</evidence>
<evidence type="ECO:0000313" key="3">
    <source>
        <dbReference type="EMBL" id="KAB7839486.1"/>
    </source>
</evidence>
<feature type="transmembrane region" description="Helical" evidence="1">
    <location>
        <begin position="233"/>
        <end position="251"/>
    </location>
</feature>
<feature type="transmembrane region" description="Helical" evidence="1">
    <location>
        <begin position="111"/>
        <end position="132"/>
    </location>
</feature>
<comment type="caution">
    <text evidence="3">The sequence shown here is derived from an EMBL/GenBank/DDBJ whole genome shotgun (WGS) entry which is preliminary data.</text>
</comment>
<feature type="domain" description="DUF6545" evidence="2">
    <location>
        <begin position="265"/>
        <end position="405"/>
    </location>
</feature>
<dbReference type="OrthoDB" id="4315052at2"/>